<gene>
    <name evidence="1" type="ORF">ENH14_03995</name>
</gene>
<dbReference type="EMBL" id="DRDR01000175">
    <property type="protein sequence ID" value="HDL60601.1"/>
    <property type="molecule type" value="Genomic_DNA"/>
</dbReference>
<name>A0A7V0LVQ5_UNCW3</name>
<evidence type="ECO:0000313" key="1">
    <source>
        <dbReference type="EMBL" id="HDL60601.1"/>
    </source>
</evidence>
<protein>
    <submittedName>
        <fullName evidence="1">Uncharacterized protein</fullName>
    </submittedName>
</protein>
<dbReference type="AlphaFoldDB" id="A0A7V0LVQ5"/>
<accession>A0A7V0LVQ5</accession>
<organism evidence="1">
    <name type="scientific">candidate division WOR-3 bacterium</name>
    <dbReference type="NCBI Taxonomy" id="2052148"/>
    <lineage>
        <taxon>Bacteria</taxon>
        <taxon>Bacteria division WOR-3</taxon>
    </lineage>
</organism>
<sequence>MELGGVQNIRWKKCKGGIKESRPSLQTSGYSMNIVYMPPNAEYELKGREFIVCLLRGSIVNLPLSIRKSLLLEKGGLLKSGENGCLLFVCRDEGDNNKYFDDIFGIEIKWSKYDTNMHRTVPRIRVDKYRINLWYLGPNKHGGIHNHSNDPVPFVEFHTQLRGNGWMVKYADEKGEKELERVEMVRGYTHDLFCSVKGKKITYPWHEYIAGENGSLFIVFEDTRI</sequence>
<dbReference type="Gene3D" id="2.60.120.990">
    <property type="match status" value="1"/>
</dbReference>
<reference evidence="1" key="1">
    <citation type="journal article" date="2020" name="mSystems">
        <title>Genome- and Community-Level Interaction Insights into Carbon Utilization and Element Cycling Functions of Hydrothermarchaeota in Hydrothermal Sediment.</title>
        <authorList>
            <person name="Zhou Z."/>
            <person name="Liu Y."/>
            <person name="Xu W."/>
            <person name="Pan J."/>
            <person name="Luo Z.H."/>
            <person name="Li M."/>
        </authorList>
    </citation>
    <scope>NUCLEOTIDE SEQUENCE [LARGE SCALE GENOMIC DNA]</scope>
    <source>
        <strain evidence="1">HyVt-28</strain>
    </source>
</reference>
<comment type="caution">
    <text evidence="1">The sequence shown here is derived from an EMBL/GenBank/DDBJ whole genome shotgun (WGS) entry which is preliminary data.</text>
</comment>
<dbReference type="Proteomes" id="UP000886381">
    <property type="component" value="Unassembled WGS sequence"/>
</dbReference>
<proteinExistence type="predicted"/>